<comment type="caution">
    <text evidence="2">The sequence shown here is derived from an EMBL/GenBank/DDBJ whole genome shotgun (WGS) entry which is preliminary data.</text>
</comment>
<feature type="non-terminal residue" evidence="2">
    <location>
        <position position="1"/>
    </location>
</feature>
<proteinExistence type="predicted"/>
<sequence length="205" mass="23607">TASAANTTAGDNDTVKRDQPSQPAAGLKPYRTPKEIKDDIDVLECEFNSLKKRAINLLEASTLGVKDVVYELTTLSSSEIDQYKVFLKEKSKELRKSEDNLELFGELNLHWTYLSPHFLKHLVNNLLPLNEMKSDMEAYMNELHIFRERTPLDLFCEVDKKCIEQPDGFQKVVTKFKDVKPTKEKLTLQDIEDFRQQYGGSYQTP</sequence>
<protein>
    <submittedName>
        <fullName evidence="2">Uncharacterized protein</fullName>
    </submittedName>
</protein>
<organism evidence="2 3">
    <name type="scientific">Geodia barretti</name>
    <name type="common">Barrett's horny sponge</name>
    <dbReference type="NCBI Taxonomy" id="519541"/>
    <lineage>
        <taxon>Eukaryota</taxon>
        <taxon>Metazoa</taxon>
        <taxon>Porifera</taxon>
        <taxon>Demospongiae</taxon>
        <taxon>Heteroscleromorpha</taxon>
        <taxon>Tetractinellida</taxon>
        <taxon>Astrophorina</taxon>
        <taxon>Geodiidae</taxon>
        <taxon>Geodia</taxon>
    </lineage>
</organism>
<feature type="compositionally biased region" description="Polar residues" evidence="1">
    <location>
        <begin position="1"/>
        <end position="11"/>
    </location>
</feature>
<evidence type="ECO:0000313" key="3">
    <source>
        <dbReference type="Proteomes" id="UP001174909"/>
    </source>
</evidence>
<accession>A0AA35SS13</accession>
<gene>
    <name evidence="2" type="ORF">GBAR_LOCUS19445</name>
</gene>
<dbReference type="AlphaFoldDB" id="A0AA35SS13"/>
<dbReference type="EMBL" id="CASHTH010002740">
    <property type="protein sequence ID" value="CAI8034549.1"/>
    <property type="molecule type" value="Genomic_DNA"/>
</dbReference>
<evidence type="ECO:0000313" key="2">
    <source>
        <dbReference type="EMBL" id="CAI8034549.1"/>
    </source>
</evidence>
<feature type="region of interest" description="Disordered" evidence="1">
    <location>
        <begin position="1"/>
        <end position="31"/>
    </location>
</feature>
<evidence type="ECO:0000256" key="1">
    <source>
        <dbReference type="SAM" id="MobiDB-lite"/>
    </source>
</evidence>
<dbReference type="Proteomes" id="UP001174909">
    <property type="component" value="Unassembled WGS sequence"/>
</dbReference>
<reference evidence="2" key="1">
    <citation type="submission" date="2023-03" db="EMBL/GenBank/DDBJ databases">
        <authorList>
            <person name="Steffen K."/>
            <person name="Cardenas P."/>
        </authorList>
    </citation>
    <scope>NUCLEOTIDE SEQUENCE</scope>
</reference>
<keyword evidence="3" id="KW-1185">Reference proteome</keyword>
<name>A0AA35SS13_GEOBA</name>